<gene>
    <name evidence="3" type="ORF">IQ13_4185</name>
</gene>
<evidence type="ECO:0000313" key="4">
    <source>
        <dbReference type="Proteomes" id="UP000316167"/>
    </source>
</evidence>
<dbReference type="RefSeq" id="WP_144888642.1">
    <property type="nucleotide sequence ID" value="NZ_VLLE01000008.1"/>
</dbReference>
<evidence type="ECO:0000256" key="2">
    <source>
        <dbReference type="SAM" id="Phobius"/>
    </source>
</evidence>
<keyword evidence="2" id="KW-0472">Membrane</keyword>
<dbReference type="Proteomes" id="UP000316167">
    <property type="component" value="Unassembled WGS sequence"/>
</dbReference>
<accession>A0A562S9V1</accession>
<keyword evidence="4" id="KW-1185">Reference proteome</keyword>
<dbReference type="EMBL" id="VLLE01000008">
    <property type="protein sequence ID" value="TWI77943.1"/>
    <property type="molecule type" value="Genomic_DNA"/>
</dbReference>
<dbReference type="OrthoDB" id="6678638at2"/>
<feature type="coiled-coil region" evidence="1">
    <location>
        <begin position="76"/>
        <end position="110"/>
    </location>
</feature>
<proteinExistence type="predicted"/>
<keyword evidence="2" id="KW-1133">Transmembrane helix</keyword>
<sequence>MGTNTQDDLKENNTSFAITAFVTGIVIVGLWAATILFLKDWDDAKKSAFGDMFGSINALFSGLALAGIILTILLQRKELSLQRKELRDTREELKRTATAQENSEKALKKQAENLKISAQLSALNTLVSFYTDLEINVRKGFSSPIGLNDITSKKNAYVSRIEEILEHKEELI</sequence>
<organism evidence="3 4">
    <name type="scientific">Lacibacter cauensis</name>
    <dbReference type="NCBI Taxonomy" id="510947"/>
    <lineage>
        <taxon>Bacteria</taxon>
        <taxon>Pseudomonadati</taxon>
        <taxon>Bacteroidota</taxon>
        <taxon>Chitinophagia</taxon>
        <taxon>Chitinophagales</taxon>
        <taxon>Chitinophagaceae</taxon>
        <taxon>Lacibacter</taxon>
    </lineage>
</organism>
<dbReference type="AlphaFoldDB" id="A0A562S9V1"/>
<protein>
    <submittedName>
        <fullName evidence="3">Uncharacterized protein</fullName>
    </submittedName>
</protein>
<feature type="transmembrane region" description="Helical" evidence="2">
    <location>
        <begin position="16"/>
        <end position="38"/>
    </location>
</feature>
<feature type="transmembrane region" description="Helical" evidence="2">
    <location>
        <begin position="58"/>
        <end position="74"/>
    </location>
</feature>
<evidence type="ECO:0000313" key="3">
    <source>
        <dbReference type="EMBL" id="TWI77943.1"/>
    </source>
</evidence>
<comment type="caution">
    <text evidence="3">The sequence shown here is derived from an EMBL/GenBank/DDBJ whole genome shotgun (WGS) entry which is preliminary data.</text>
</comment>
<name>A0A562S9V1_9BACT</name>
<evidence type="ECO:0000256" key="1">
    <source>
        <dbReference type="SAM" id="Coils"/>
    </source>
</evidence>
<keyword evidence="1" id="KW-0175">Coiled coil</keyword>
<keyword evidence="2" id="KW-0812">Transmembrane</keyword>
<reference evidence="3 4" key="1">
    <citation type="journal article" date="2015" name="Stand. Genomic Sci.">
        <title>Genomic Encyclopedia of Bacterial and Archaeal Type Strains, Phase III: the genomes of soil and plant-associated and newly described type strains.</title>
        <authorList>
            <person name="Whitman W.B."/>
            <person name="Woyke T."/>
            <person name="Klenk H.P."/>
            <person name="Zhou Y."/>
            <person name="Lilburn T.G."/>
            <person name="Beck B.J."/>
            <person name="De Vos P."/>
            <person name="Vandamme P."/>
            <person name="Eisen J.A."/>
            <person name="Garrity G."/>
            <person name="Hugenholtz P."/>
            <person name="Kyrpides N.C."/>
        </authorList>
    </citation>
    <scope>NUCLEOTIDE SEQUENCE [LARGE SCALE GENOMIC DNA]</scope>
    <source>
        <strain evidence="3 4">CGMCC 1.7271</strain>
    </source>
</reference>